<evidence type="ECO:0000256" key="3">
    <source>
        <dbReference type="ARBA" id="ARBA00022475"/>
    </source>
</evidence>
<feature type="domain" description="VWFA" evidence="9">
    <location>
        <begin position="59"/>
        <end position="231"/>
    </location>
</feature>
<gene>
    <name evidence="10" type="ORF">URODEC1_LOCUS55923</name>
</gene>
<dbReference type="SMART" id="SM00327">
    <property type="entry name" value="VWA"/>
    <property type="match status" value="1"/>
</dbReference>
<dbReference type="PANTHER" id="PTHR10579:SF129">
    <property type="entry name" value="OS01G0640200 PROTEIN"/>
    <property type="match status" value="1"/>
</dbReference>
<evidence type="ECO:0000313" key="11">
    <source>
        <dbReference type="Proteomes" id="UP001497457"/>
    </source>
</evidence>
<dbReference type="InterPro" id="IPR006702">
    <property type="entry name" value="CASP_dom"/>
</dbReference>
<dbReference type="InterPro" id="IPR051266">
    <property type="entry name" value="CLCR"/>
</dbReference>
<accession>A0ABC9AJZ1</accession>
<evidence type="ECO:0000256" key="7">
    <source>
        <dbReference type="SAM" id="MobiDB-lite"/>
    </source>
</evidence>
<dbReference type="InterPro" id="IPR036465">
    <property type="entry name" value="vWFA_dom_sf"/>
</dbReference>
<organism evidence="10 11">
    <name type="scientific">Urochloa decumbens</name>
    <dbReference type="NCBI Taxonomy" id="240449"/>
    <lineage>
        <taxon>Eukaryota</taxon>
        <taxon>Viridiplantae</taxon>
        <taxon>Streptophyta</taxon>
        <taxon>Embryophyta</taxon>
        <taxon>Tracheophyta</taxon>
        <taxon>Spermatophyta</taxon>
        <taxon>Magnoliopsida</taxon>
        <taxon>Liliopsida</taxon>
        <taxon>Poales</taxon>
        <taxon>Poaceae</taxon>
        <taxon>PACMAD clade</taxon>
        <taxon>Panicoideae</taxon>
        <taxon>Panicodae</taxon>
        <taxon>Paniceae</taxon>
        <taxon>Melinidinae</taxon>
        <taxon>Urochloa</taxon>
    </lineage>
</organism>
<evidence type="ECO:0000313" key="10">
    <source>
        <dbReference type="EMBL" id="CAL4980967.1"/>
    </source>
</evidence>
<reference evidence="10" key="1">
    <citation type="submission" date="2024-10" db="EMBL/GenBank/DDBJ databases">
        <authorList>
            <person name="Ryan C."/>
        </authorList>
    </citation>
    <scope>NUCLEOTIDE SEQUENCE [LARGE SCALE GENOMIC DNA]</scope>
</reference>
<dbReference type="Proteomes" id="UP001497457">
    <property type="component" value="Chromosome 21rd"/>
</dbReference>
<dbReference type="AlphaFoldDB" id="A0ABC9AJZ1"/>
<comment type="subcellular location">
    <subcellularLocation>
        <location evidence="1">Cell membrane</location>
        <topology evidence="1">Multi-pass membrane protein</topology>
    </subcellularLocation>
</comment>
<feature type="transmembrane region" description="Helical" evidence="8">
    <location>
        <begin position="502"/>
        <end position="522"/>
    </location>
</feature>
<evidence type="ECO:0000256" key="1">
    <source>
        <dbReference type="ARBA" id="ARBA00004651"/>
    </source>
</evidence>
<evidence type="ECO:0000256" key="2">
    <source>
        <dbReference type="ARBA" id="ARBA00007651"/>
    </source>
</evidence>
<evidence type="ECO:0000256" key="5">
    <source>
        <dbReference type="ARBA" id="ARBA00022989"/>
    </source>
</evidence>
<evidence type="ECO:0000256" key="4">
    <source>
        <dbReference type="ARBA" id="ARBA00022692"/>
    </source>
</evidence>
<dbReference type="Pfam" id="PF14624">
    <property type="entry name" value="Vwaint"/>
    <property type="match status" value="1"/>
</dbReference>
<dbReference type="PROSITE" id="PS50234">
    <property type="entry name" value="VWFA"/>
    <property type="match status" value="1"/>
</dbReference>
<keyword evidence="3" id="KW-1003">Cell membrane</keyword>
<dbReference type="PANTHER" id="PTHR10579">
    <property type="entry name" value="CALCIUM-ACTIVATED CHLORIDE CHANNEL REGULATOR"/>
    <property type="match status" value="1"/>
</dbReference>
<dbReference type="GO" id="GO:0005886">
    <property type="term" value="C:plasma membrane"/>
    <property type="evidence" value="ECO:0007669"/>
    <property type="project" value="UniProtKB-SubCell"/>
</dbReference>
<sequence length="643" mass="70383">MALNDDEEPPPAKPGMARPMHQVLLTKYHNRKAPLAANDQKVVLELKGASSASSRAPLDLVAVIDISGSMEYGGKLDNAKKALHFIIRKLSSHDRLSIVQFDHEATRLCPLRCATEATKAELEALVGSLKARGATNIQAGLETGLDVIKERKFTSGRAANIMLMSDGGQNEGDARKVEPGTVPVHTFGFSSGHDTTLMDAIAKKSLGGVYNFVDDDSNKPSTNLSETFSQILAGLVTTIALDLELTVTPLLDEATIKKVDAGSYPLDTATDGSSSVTVRFGTLYCTEARKVIVELALGDHTASRSSYNADVAYVQYRFSFEGQQVSSSPERITIHRSRRAPVSAVAPPQVRSEVARREHADSIKAAMEKADGDKLEEARKILGEALKALERIVDPMVDMLRKELLKLLELFKTKDIYEKQGRPSAMSSVAGHDRQRFTARGDAEEIRIFATRRMDTYLEQAKQPDDKPIPSADDDVQEEPEVPHDLPAAAAATSMERRTLSVALRVVTTVLSLLAFSIMAGARTSAWDSGRYETYRYAIGLNVVVCFYSIVQACAKIRRLFWPSSMPQSISSYCYSLFLDQVLAYLLISASSAAASRNHLWASTYGRDQFDSKVNIAVWFSFLGFLALSANALISMANLFSRI</sequence>
<evidence type="ECO:0000256" key="6">
    <source>
        <dbReference type="ARBA" id="ARBA00023136"/>
    </source>
</evidence>
<evidence type="ECO:0000256" key="8">
    <source>
        <dbReference type="SAM" id="Phobius"/>
    </source>
</evidence>
<feature type="transmembrane region" description="Helical" evidence="8">
    <location>
        <begin position="572"/>
        <end position="596"/>
    </location>
</feature>
<proteinExistence type="inferred from homology"/>
<protein>
    <recommendedName>
        <fullName evidence="9">VWFA domain-containing protein</fullName>
    </recommendedName>
</protein>
<feature type="transmembrane region" description="Helical" evidence="8">
    <location>
        <begin position="534"/>
        <end position="551"/>
    </location>
</feature>
<evidence type="ECO:0000259" key="9">
    <source>
        <dbReference type="PROSITE" id="PS50234"/>
    </source>
</evidence>
<dbReference type="SUPFAM" id="SSF53300">
    <property type="entry name" value="vWA-like"/>
    <property type="match status" value="1"/>
</dbReference>
<comment type="similarity">
    <text evidence="2">Belongs to the Casparian strip membrane proteins (CASP) family.</text>
</comment>
<keyword evidence="6 8" id="KW-0472">Membrane</keyword>
<dbReference type="InterPro" id="IPR032838">
    <property type="entry name" value="Vwaint_dom"/>
</dbReference>
<name>A0ABC9AJZ1_9POAL</name>
<dbReference type="Pfam" id="PF04535">
    <property type="entry name" value="CASP_dom"/>
    <property type="match status" value="1"/>
</dbReference>
<feature type="region of interest" description="Disordered" evidence="7">
    <location>
        <begin position="460"/>
        <end position="482"/>
    </location>
</feature>
<dbReference type="InterPro" id="IPR002035">
    <property type="entry name" value="VWF_A"/>
</dbReference>
<dbReference type="Gene3D" id="3.40.50.410">
    <property type="entry name" value="von Willebrand factor, type A domain"/>
    <property type="match status" value="1"/>
</dbReference>
<dbReference type="EMBL" id="OZ075131">
    <property type="protein sequence ID" value="CAL4980967.1"/>
    <property type="molecule type" value="Genomic_DNA"/>
</dbReference>
<keyword evidence="4 8" id="KW-0812">Transmembrane</keyword>
<feature type="transmembrane region" description="Helical" evidence="8">
    <location>
        <begin position="616"/>
        <end position="640"/>
    </location>
</feature>
<keyword evidence="5 8" id="KW-1133">Transmembrane helix</keyword>
<dbReference type="Pfam" id="PF00092">
    <property type="entry name" value="VWA"/>
    <property type="match status" value="1"/>
</dbReference>
<keyword evidence="11" id="KW-1185">Reference proteome</keyword>